<dbReference type="EMBL" id="JAZGLY010000003">
    <property type="protein sequence ID" value="MEE6186826.1"/>
    <property type="molecule type" value="Genomic_DNA"/>
</dbReference>
<feature type="binding site" evidence="5">
    <location>
        <position position="254"/>
    </location>
    <ligand>
        <name>substrate</name>
    </ligand>
</feature>
<dbReference type="InterPro" id="IPR001692">
    <property type="entry name" value="Histidinol_DH_CS"/>
</dbReference>
<dbReference type="Gene3D" id="3.40.50.1980">
    <property type="entry name" value="Nitrogenase molybdenum iron protein domain"/>
    <property type="match status" value="2"/>
</dbReference>
<feature type="active site" description="Proton acceptor" evidence="5">
    <location>
        <position position="322"/>
    </location>
</feature>
<dbReference type="InterPro" id="IPR012131">
    <property type="entry name" value="Hstdl_DH"/>
</dbReference>
<feature type="binding site" evidence="5">
    <location>
        <position position="409"/>
    </location>
    <ligand>
        <name>substrate</name>
    </ligand>
</feature>
<comment type="function">
    <text evidence="5">Catalyzes the sequential NAD-dependent oxidations of L-histidinol to L-histidinaldehyde and then to L-histidine.</text>
</comment>
<dbReference type="Pfam" id="PF00815">
    <property type="entry name" value="Histidinol_dh"/>
    <property type="match status" value="1"/>
</dbReference>
<evidence type="ECO:0000256" key="4">
    <source>
        <dbReference type="ARBA" id="ARBA00023002"/>
    </source>
</evidence>
<keyword evidence="2 5" id="KW-0479">Metal-binding</keyword>
<evidence type="ECO:0000313" key="8">
    <source>
        <dbReference type="EMBL" id="MEE6186826.1"/>
    </source>
</evidence>
<keyword evidence="5" id="KW-0028">Amino-acid biosynthesis</keyword>
<dbReference type="InterPro" id="IPR016161">
    <property type="entry name" value="Ald_DH/histidinol_DH"/>
</dbReference>
<feature type="binding site" evidence="5">
    <location>
        <position position="257"/>
    </location>
    <ligand>
        <name>substrate</name>
    </ligand>
</feature>
<comment type="catalytic activity">
    <reaction evidence="5">
        <text>L-histidinol + 2 NAD(+) + H2O = L-histidine + 2 NADH + 3 H(+)</text>
        <dbReference type="Rhea" id="RHEA:20641"/>
        <dbReference type="ChEBI" id="CHEBI:15377"/>
        <dbReference type="ChEBI" id="CHEBI:15378"/>
        <dbReference type="ChEBI" id="CHEBI:57540"/>
        <dbReference type="ChEBI" id="CHEBI:57595"/>
        <dbReference type="ChEBI" id="CHEBI:57699"/>
        <dbReference type="ChEBI" id="CHEBI:57945"/>
        <dbReference type="EC" id="1.1.1.23"/>
    </reaction>
</comment>
<feature type="binding site" evidence="5">
    <location>
        <position position="355"/>
    </location>
    <ligand>
        <name>Zn(2+)</name>
        <dbReference type="ChEBI" id="CHEBI:29105"/>
    </ligand>
</feature>
<sequence>MKRYKYPSAKQWPSICQRPVMDSSSIFPAVNAIIYDVANNGNAALKKYAQKFDGIILKNLSVTTQEINAAIRNIDPSLKKAILQAKNNIHKFHSSQKQAIVKIETTKGVTCWRETRPIEKVGLYIPGGSAPLFSTVLMLGVPASIAGCKEIVLCTPPNKNGKVHDAILFAASLCGITRIFKVGGAQAIAAMAYGTKTIPAVNKIFGPGNQYVMVAKQILQSKVAIDMPAGPSEVLVIADKTANPAFVAADLLAQAEHGTDSQVVLVSTDADIIKQTEVAIQQQLSLLPRQNIAAKALEHARIVLMKNIKDAIAFSNTYAPEHLILACKTTNALLKEIHTAGSVFIGNYSPESVGDYASGTNHTLPTNGYATAYSGVSLDSFYKKITFQQLTDEGLKNIANTVTTMAEAEGLQAHSEAVKVRLRHIKKAK</sequence>
<feature type="binding site" evidence="5">
    <location>
        <position position="186"/>
    </location>
    <ligand>
        <name>NAD(+)</name>
        <dbReference type="ChEBI" id="CHEBI:57540"/>
    </ligand>
</feature>
<evidence type="ECO:0000256" key="1">
    <source>
        <dbReference type="ARBA" id="ARBA00010178"/>
    </source>
</evidence>
<dbReference type="SUPFAM" id="SSF53720">
    <property type="entry name" value="ALDH-like"/>
    <property type="match status" value="1"/>
</dbReference>
<evidence type="ECO:0000256" key="7">
    <source>
        <dbReference type="RuleBase" id="RU004175"/>
    </source>
</evidence>
<comment type="caution">
    <text evidence="8">The sequence shown here is derived from an EMBL/GenBank/DDBJ whole genome shotgun (WGS) entry which is preliminary data.</text>
</comment>
<proteinExistence type="inferred from homology"/>
<dbReference type="GO" id="GO:0004399">
    <property type="term" value="F:histidinol dehydrogenase activity"/>
    <property type="evidence" value="ECO:0007669"/>
    <property type="project" value="UniProtKB-EC"/>
</dbReference>
<evidence type="ECO:0000256" key="6">
    <source>
        <dbReference type="PIRNR" id="PIRNR000099"/>
    </source>
</evidence>
<dbReference type="InterPro" id="IPR022695">
    <property type="entry name" value="Histidinol_DH_monofunct"/>
</dbReference>
<feature type="binding site" evidence="5">
    <location>
        <position position="322"/>
    </location>
    <ligand>
        <name>substrate</name>
    </ligand>
</feature>
<dbReference type="PROSITE" id="PS00611">
    <property type="entry name" value="HISOL_DEHYDROGENASE"/>
    <property type="match status" value="1"/>
</dbReference>
<evidence type="ECO:0000256" key="2">
    <source>
        <dbReference type="ARBA" id="ARBA00022723"/>
    </source>
</evidence>
<feature type="binding site" evidence="5">
    <location>
        <position position="254"/>
    </location>
    <ligand>
        <name>Zn(2+)</name>
        <dbReference type="ChEBI" id="CHEBI:29105"/>
    </ligand>
</feature>
<evidence type="ECO:0000256" key="3">
    <source>
        <dbReference type="ARBA" id="ARBA00022833"/>
    </source>
</evidence>
<evidence type="ECO:0000313" key="9">
    <source>
        <dbReference type="Proteomes" id="UP001357452"/>
    </source>
</evidence>
<reference evidence="8 9" key="1">
    <citation type="submission" date="2024-01" db="EMBL/GenBank/DDBJ databases">
        <title>Niabella digestum sp. nov., isolated from waste digestion system.</title>
        <authorList>
            <person name="Zhang L."/>
        </authorList>
    </citation>
    <scope>NUCLEOTIDE SEQUENCE [LARGE SCALE GENOMIC DNA]</scope>
    <source>
        <strain evidence="8 9">A18</strain>
    </source>
</reference>
<protein>
    <recommendedName>
        <fullName evidence="5">Histidinol dehydrogenase</fullName>
        <shortName evidence="5">HDH</shortName>
        <ecNumber evidence="5">1.1.1.23</ecNumber>
    </recommendedName>
</protein>
<dbReference type="HAMAP" id="MF_01024">
    <property type="entry name" value="HisD"/>
    <property type="match status" value="1"/>
</dbReference>
<comment type="similarity">
    <text evidence="1 5 6 7">Belongs to the histidinol dehydrogenase family.</text>
</comment>
<keyword evidence="9" id="KW-1185">Reference proteome</keyword>
<dbReference type="CDD" id="cd06572">
    <property type="entry name" value="Histidinol_dh"/>
    <property type="match status" value="1"/>
</dbReference>
<dbReference type="NCBIfam" id="TIGR00069">
    <property type="entry name" value="hisD"/>
    <property type="match status" value="1"/>
</dbReference>
<feature type="binding site" evidence="5">
    <location>
        <position position="355"/>
    </location>
    <ligand>
        <name>substrate</name>
    </ligand>
</feature>
<feature type="binding site" evidence="5">
    <location>
        <position position="232"/>
    </location>
    <ligand>
        <name>substrate</name>
    </ligand>
</feature>
<feature type="active site" description="Proton acceptor" evidence="5">
    <location>
        <position position="321"/>
    </location>
</feature>
<comment type="cofactor">
    <cofactor evidence="5">
        <name>Zn(2+)</name>
        <dbReference type="ChEBI" id="CHEBI:29105"/>
    </cofactor>
    <text evidence="5">Binds 1 zinc ion per subunit.</text>
</comment>
<dbReference type="PANTHER" id="PTHR21256:SF2">
    <property type="entry name" value="HISTIDINE BIOSYNTHESIS TRIFUNCTIONAL PROTEIN"/>
    <property type="match status" value="1"/>
</dbReference>
<comment type="pathway">
    <text evidence="5">Amino-acid biosynthesis; L-histidine biosynthesis; L-histidine from 5-phospho-alpha-D-ribose 1-diphosphate: step 9/9.</text>
</comment>
<dbReference type="PRINTS" id="PR00083">
    <property type="entry name" value="HOLDHDRGNASE"/>
</dbReference>
<feature type="binding site" evidence="5">
    <location>
        <position position="257"/>
    </location>
    <ligand>
        <name>Zn(2+)</name>
        <dbReference type="ChEBI" id="CHEBI:29105"/>
    </ligand>
</feature>
<organism evidence="8 9">
    <name type="scientific">Niabella digestorum</name>
    <dbReference type="NCBI Taxonomy" id="3117701"/>
    <lineage>
        <taxon>Bacteria</taxon>
        <taxon>Pseudomonadati</taxon>
        <taxon>Bacteroidota</taxon>
        <taxon>Chitinophagia</taxon>
        <taxon>Chitinophagales</taxon>
        <taxon>Chitinophagaceae</taxon>
        <taxon>Niabella</taxon>
    </lineage>
</organism>
<evidence type="ECO:0000256" key="5">
    <source>
        <dbReference type="HAMAP-Rule" id="MF_01024"/>
    </source>
</evidence>
<accession>A0ABU7RFW5</accession>
<name>A0ABU7RFW5_9BACT</name>
<dbReference type="PIRSF" id="PIRSF000099">
    <property type="entry name" value="Histidinol_dh"/>
    <property type="match status" value="1"/>
</dbReference>
<keyword evidence="4 5" id="KW-0560">Oxidoreductase</keyword>
<keyword evidence="3 5" id="KW-0862">Zinc</keyword>
<dbReference type="RefSeq" id="WP_330974236.1">
    <property type="nucleotide sequence ID" value="NZ_JAZGLY010000003.1"/>
</dbReference>
<keyword evidence="5" id="KW-0368">Histidine biosynthesis</keyword>
<dbReference type="Proteomes" id="UP001357452">
    <property type="component" value="Unassembled WGS sequence"/>
</dbReference>
<gene>
    <name evidence="5 8" type="primary">hisD</name>
    <name evidence="8" type="ORF">V2H41_06020</name>
</gene>
<feature type="binding site" evidence="5">
    <location>
        <position position="414"/>
    </location>
    <ligand>
        <name>Zn(2+)</name>
        <dbReference type="ChEBI" id="CHEBI:29105"/>
    </ligand>
</feature>
<dbReference type="EC" id="1.1.1.23" evidence="5"/>
<keyword evidence="5" id="KW-0520">NAD</keyword>
<dbReference type="PANTHER" id="PTHR21256">
    <property type="entry name" value="HISTIDINOL DEHYDROGENASE HDH"/>
    <property type="match status" value="1"/>
</dbReference>
<feature type="binding site" evidence="5">
    <location>
        <position position="209"/>
    </location>
    <ligand>
        <name>NAD(+)</name>
        <dbReference type="ChEBI" id="CHEBI:57540"/>
    </ligand>
</feature>
<feature type="binding site" evidence="5">
    <location>
        <position position="124"/>
    </location>
    <ligand>
        <name>NAD(+)</name>
        <dbReference type="ChEBI" id="CHEBI:57540"/>
    </ligand>
</feature>
<feature type="binding site" evidence="5">
    <location>
        <position position="414"/>
    </location>
    <ligand>
        <name>substrate</name>
    </ligand>
</feature>
<dbReference type="Gene3D" id="1.20.5.1300">
    <property type="match status" value="1"/>
</dbReference>